<evidence type="ECO:0000256" key="1">
    <source>
        <dbReference type="SAM" id="MobiDB-lite"/>
    </source>
</evidence>
<evidence type="ECO:0000313" key="2">
    <source>
        <dbReference type="EMBL" id="CAB4017558.1"/>
    </source>
</evidence>
<proteinExistence type="predicted"/>
<dbReference type="AlphaFoldDB" id="A0A7D9EXC8"/>
<name>A0A7D9EXC8_PARCT</name>
<dbReference type="InterPro" id="IPR016024">
    <property type="entry name" value="ARM-type_fold"/>
</dbReference>
<accession>A0A7D9EXC8</accession>
<dbReference type="EMBL" id="CACRXK020009601">
    <property type="protein sequence ID" value="CAB4017558.1"/>
    <property type="molecule type" value="Genomic_DNA"/>
</dbReference>
<dbReference type="PANTHER" id="PTHR15829">
    <property type="entry name" value="PROTEIN KINASE PKN/PRK1, EFFECTOR"/>
    <property type="match status" value="1"/>
</dbReference>
<comment type="caution">
    <text evidence="2">The sequence shown here is derived from an EMBL/GenBank/DDBJ whole genome shotgun (WGS) entry which is preliminary data.</text>
</comment>
<evidence type="ECO:0000313" key="3">
    <source>
        <dbReference type="Proteomes" id="UP001152795"/>
    </source>
</evidence>
<dbReference type="SUPFAM" id="SSF48371">
    <property type="entry name" value="ARM repeat"/>
    <property type="match status" value="1"/>
</dbReference>
<organism evidence="2 3">
    <name type="scientific">Paramuricea clavata</name>
    <name type="common">Red gorgonian</name>
    <name type="synonym">Violescent sea-whip</name>
    <dbReference type="NCBI Taxonomy" id="317549"/>
    <lineage>
        <taxon>Eukaryota</taxon>
        <taxon>Metazoa</taxon>
        <taxon>Cnidaria</taxon>
        <taxon>Anthozoa</taxon>
        <taxon>Octocorallia</taxon>
        <taxon>Malacalcyonacea</taxon>
        <taxon>Plexauridae</taxon>
        <taxon>Paramuricea</taxon>
    </lineage>
</organism>
<dbReference type="InterPro" id="IPR011989">
    <property type="entry name" value="ARM-like"/>
</dbReference>
<sequence>MAIVVSVLLILEQHPQLQELCEKLEKLDEILQGGKLRKTNLSGSVESALDSFSFLDLTEVGVKPDHELRPSDTGYFSSTDETLKPDQTTAAAPSDPSPVVNGETLEQAAEQTLEQAVEIEEQDQERRDETESPSLLSSQDIGTDCETDTQSYCSDLPAGSTGIIIIDKVLQQHLKFCLRLTKDFGSIGPLKCKETSAVIKLEWQCGILDKLIELVYSKQPPHTISKAYSPLAASGHDEILLFWAGNCGENPLFIECKDFMQAFKEQFNSQVDESYSRIIDRLYPVITTRILDENDSILKPNNDEDSVISIYQFTDFFLIDNRWNLAQFVKDVAEELLTCARLINEEKAVVLTQLQMYNKIPFQQSCCVSAARLLTDSDYRVAGAAGVYFETLLKDVNRRAQAVSYCIEALEDGDEDLRIGACCALQKLEGREACEHLSFLAKCDTVKVKHAAESAVSSFGTDSEPSDDEKNANIWKQTTVMSDVSKSTDF</sequence>
<feature type="region of interest" description="Disordered" evidence="1">
    <location>
        <begin position="119"/>
        <end position="142"/>
    </location>
</feature>
<dbReference type="OrthoDB" id="5975360at2759"/>
<keyword evidence="3" id="KW-1185">Reference proteome</keyword>
<feature type="compositionally biased region" description="Polar residues" evidence="1">
    <location>
        <begin position="132"/>
        <end position="141"/>
    </location>
</feature>
<dbReference type="PANTHER" id="PTHR15829:SF13">
    <property type="entry name" value="FAM65 N-TERMINAL DOMAIN-CONTAINING PROTEIN"/>
    <property type="match status" value="1"/>
</dbReference>
<dbReference type="InterPro" id="IPR026136">
    <property type="entry name" value="RIPOR3"/>
</dbReference>
<feature type="compositionally biased region" description="Polar residues" evidence="1">
    <location>
        <begin position="74"/>
        <end position="91"/>
    </location>
</feature>
<gene>
    <name evidence="2" type="ORF">PACLA_8A067991</name>
</gene>
<feature type="region of interest" description="Disordered" evidence="1">
    <location>
        <begin position="64"/>
        <end position="101"/>
    </location>
</feature>
<dbReference type="Gene3D" id="1.25.10.10">
    <property type="entry name" value="Leucine-rich Repeat Variant"/>
    <property type="match status" value="1"/>
</dbReference>
<reference evidence="2" key="1">
    <citation type="submission" date="2020-04" db="EMBL/GenBank/DDBJ databases">
        <authorList>
            <person name="Alioto T."/>
            <person name="Alioto T."/>
            <person name="Gomez Garrido J."/>
        </authorList>
    </citation>
    <scope>NUCLEOTIDE SEQUENCE</scope>
    <source>
        <strain evidence="2">A484AB</strain>
    </source>
</reference>
<dbReference type="Proteomes" id="UP001152795">
    <property type="component" value="Unassembled WGS sequence"/>
</dbReference>
<protein>
    <submittedName>
        <fullName evidence="2">Rho family-interacting cell polarization regulator 1 isoform X1</fullName>
    </submittedName>
</protein>